<feature type="transmembrane region" description="Helical" evidence="1">
    <location>
        <begin position="26"/>
        <end position="49"/>
    </location>
</feature>
<evidence type="ECO:0000256" key="1">
    <source>
        <dbReference type="SAM" id="Phobius"/>
    </source>
</evidence>
<keyword evidence="1" id="KW-0472">Membrane</keyword>
<feature type="transmembrane region" description="Helical" evidence="1">
    <location>
        <begin position="182"/>
        <end position="199"/>
    </location>
</feature>
<accession>A0A853INU7</accession>
<reference evidence="2 3" key="1">
    <citation type="submission" date="2020-07" db="EMBL/GenBank/DDBJ databases">
        <authorList>
            <person name="Maaloum M."/>
        </authorList>
    </citation>
    <scope>NUCLEOTIDE SEQUENCE [LARGE SCALE GENOMIC DNA]</scope>
    <source>
        <strain evidence="2 3">GCS-AN-3</strain>
    </source>
</reference>
<protein>
    <recommendedName>
        <fullName evidence="4">Alkaline phytoceramidase</fullName>
    </recommendedName>
</protein>
<dbReference type="PANTHER" id="PTHR34368">
    <property type="entry name" value="OS01G0962200 PROTEIN"/>
    <property type="match status" value="1"/>
</dbReference>
<dbReference type="EMBL" id="JACCKX010000001">
    <property type="protein sequence ID" value="NZA02283.1"/>
    <property type="molecule type" value="Genomic_DNA"/>
</dbReference>
<feature type="transmembrane region" description="Helical" evidence="1">
    <location>
        <begin position="206"/>
        <end position="224"/>
    </location>
</feature>
<gene>
    <name evidence="2" type="ORF">H0I39_11920</name>
</gene>
<dbReference type="RefSeq" id="WP_180550630.1">
    <property type="nucleotide sequence ID" value="NZ_JACCKX010000001.1"/>
</dbReference>
<feature type="transmembrane region" description="Helical" evidence="1">
    <location>
        <begin position="99"/>
        <end position="121"/>
    </location>
</feature>
<evidence type="ECO:0000313" key="2">
    <source>
        <dbReference type="EMBL" id="NZA02283.1"/>
    </source>
</evidence>
<name>A0A853INU7_9BURK</name>
<comment type="caution">
    <text evidence="2">The sequence shown here is derived from an EMBL/GenBank/DDBJ whole genome shotgun (WGS) entry which is preliminary data.</text>
</comment>
<feature type="transmembrane region" description="Helical" evidence="1">
    <location>
        <begin position="133"/>
        <end position="148"/>
    </location>
</feature>
<proteinExistence type="predicted"/>
<dbReference type="PANTHER" id="PTHR34368:SF1">
    <property type="entry name" value="OS01G0962200 PROTEIN"/>
    <property type="match status" value="1"/>
</dbReference>
<sequence length="291" mass="30411">MRLHTASHRWLGHQVDTTGASRPAELALLLAVAALAVLAALLPATGLPAGYHHFADQRTLLSLPHALDVLSNLPFAAMGAWGLWWLRRVPVGCIDKAQRGLAVLFFVGLMATAFCSSGYHLDPHDAGLCIDRVGMSLAFAGLLGLAAADRIGTRAGVALAALVAVAAPATALVAWLGGNMTPWAVLQGGGLVLLAALAMRRPQSRALGFSIIGVIAFYAVAKALELADAPVFALTQQLISGHSAKHLVAALAGWPVVRALQSLAQGRQPARQPAQSADNKNQSILSRKFFP</sequence>
<evidence type="ECO:0008006" key="4">
    <source>
        <dbReference type="Google" id="ProtNLM"/>
    </source>
</evidence>
<keyword evidence="1" id="KW-1133">Transmembrane helix</keyword>
<feature type="transmembrane region" description="Helical" evidence="1">
    <location>
        <begin position="155"/>
        <end position="176"/>
    </location>
</feature>
<feature type="transmembrane region" description="Helical" evidence="1">
    <location>
        <begin position="69"/>
        <end position="87"/>
    </location>
</feature>
<keyword evidence="3" id="KW-1185">Reference proteome</keyword>
<organism evidence="2 3">
    <name type="scientific">Ottowia beijingensis</name>
    <dbReference type="NCBI Taxonomy" id="1207057"/>
    <lineage>
        <taxon>Bacteria</taxon>
        <taxon>Pseudomonadati</taxon>
        <taxon>Pseudomonadota</taxon>
        <taxon>Betaproteobacteria</taxon>
        <taxon>Burkholderiales</taxon>
        <taxon>Comamonadaceae</taxon>
        <taxon>Ottowia</taxon>
    </lineage>
</organism>
<dbReference type="AlphaFoldDB" id="A0A853INU7"/>
<dbReference type="Proteomes" id="UP000589716">
    <property type="component" value="Unassembled WGS sequence"/>
</dbReference>
<evidence type="ECO:0000313" key="3">
    <source>
        <dbReference type="Proteomes" id="UP000589716"/>
    </source>
</evidence>
<keyword evidence="1" id="KW-0812">Transmembrane</keyword>